<protein>
    <submittedName>
        <fullName evidence="2">Uncharacterized protein</fullName>
    </submittedName>
</protein>
<organism evidence="2">
    <name type="scientific">Edafosvirus sp</name>
    <dbReference type="NCBI Taxonomy" id="2487765"/>
    <lineage>
        <taxon>Viruses</taxon>
        <taxon>Varidnaviria</taxon>
        <taxon>Bamfordvirae</taxon>
        <taxon>Nucleocytoviricota</taxon>
        <taxon>Megaviricetes</taxon>
        <taxon>Imitervirales</taxon>
        <taxon>Mimiviridae</taxon>
        <taxon>Klosneuvirinae</taxon>
    </lineage>
</organism>
<name>A0A3G4ZV86_9VIRU</name>
<feature type="region of interest" description="Disordered" evidence="1">
    <location>
        <begin position="1"/>
        <end position="55"/>
    </location>
</feature>
<feature type="compositionally biased region" description="Basic residues" evidence="1">
    <location>
        <begin position="211"/>
        <end position="220"/>
    </location>
</feature>
<feature type="compositionally biased region" description="Polar residues" evidence="1">
    <location>
        <begin position="136"/>
        <end position="149"/>
    </location>
</feature>
<sequence length="220" mass="25143">MDQVKSTQESNMSSQEEVKVETKDESKKEDLSDEEKDEMNIKNPGDAEDIKASVPNKQMIEQMKKFIMNMDPKERNKLMAKLAESNQINPENKTFTKVSGNQYEKLKKKYDMKILQKRSQRLNKSALANERKKMTGQMSNLPMSLNNAVAQVPQVMKTDDKPTETTATDKPTEPIGDKPTEPISDKPVETTGDKSEAKPKVEKPKLTASQRRQRKRRNVK</sequence>
<feature type="compositionally biased region" description="Basic and acidic residues" evidence="1">
    <location>
        <begin position="170"/>
        <end position="205"/>
    </location>
</feature>
<gene>
    <name evidence="2" type="ORF">Edafosvirus7_36</name>
</gene>
<proteinExistence type="predicted"/>
<evidence type="ECO:0000313" key="2">
    <source>
        <dbReference type="EMBL" id="AYV78244.1"/>
    </source>
</evidence>
<reference evidence="2" key="1">
    <citation type="submission" date="2018-10" db="EMBL/GenBank/DDBJ databases">
        <title>Hidden diversity of soil giant viruses.</title>
        <authorList>
            <person name="Schulz F."/>
            <person name="Alteio L."/>
            <person name="Goudeau D."/>
            <person name="Ryan E.M."/>
            <person name="Malmstrom R.R."/>
            <person name="Blanchard J."/>
            <person name="Woyke T."/>
        </authorList>
    </citation>
    <scope>NUCLEOTIDE SEQUENCE</scope>
    <source>
        <strain evidence="2">EDV1</strain>
    </source>
</reference>
<feature type="region of interest" description="Disordered" evidence="1">
    <location>
        <begin position="121"/>
        <end position="220"/>
    </location>
</feature>
<dbReference type="EMBL" id="MK072072">
    <property type="protein sequence ID" value="AYV78244.1"/>
    <property type="molecule type" value="Genomic_DNA"/>
</dbReference>
<evidence type="ECO:0000256" key="1">
    <source>
        <dbReference type="SAM" id="MobiDB-lite"/>
    </source>
</evidence>
<feature type="compositionally biased region" description="Basic and acidic residues" evidence="1">
    <location>
        <begin position="16"/>
        <end position="30"/>
    </location>
</feature>
<feature type="compositionally biased region" description="Polar residues" evidence="1">
    <location>
        <begin position="1"/>
        <end position="15"/>
    </location>
</feature>
<accession>A0A3G4ZV86</accession>